<evidence type="ECO:0000313" key="9">
    <source>
        <dbReference type="EMBL" id="TDP60484.1"/>
    </source>
</evidence>
<dbReference type="GO" id="GO:0015293">
    <property type="term" value="F:symporter activity"/>
    <property type="evidence" value="ECO:0007669"/>
    <property type="project" value="InterPro"/>
</dbReference>
<dbReference type="InParanoid" id="A0A4R6QCI2"/>
<reference evidence="9 10" key="1">
    <citation type="submission" date="2019-03" db="EMBL/GenBank/DDBJ databases">
        <title>Genomic Encyclopedia of Type Strains, Phase IV (KMG-IV): sequencing the most valuable type-strain genomes for metagenomic binning, comparative biology and taxonomic classification.</title>
        <authorList>
            <person name="Goeker M."/>
        </authorList>
    </citation>
    <scope>NUCLEOTIDE SEQUENCE [LARGE SCALE GENOMIC DNA]</scope>
    <source>
        <strain evidence="9 10">DSM 16998</strain>
    </source>
</reference>
<dbReference type="RefSeq" id="WP_133703972.1">
    <property type="nucleotide sequence ID" value="NZ_SNXS01000016.1"/>
</dbReference>
<dbReference type="PANTHER" id="PTHR11328:SF24">
    <property type="entry name" value="MAJOR FACILITATOR SUPERFAMILY (MFS) PROFILE DOMAIN-CONTAINING PROTEIN"/>
    <property type="match status" value="1"/>
</dbReference>
<feature type="transmembrane region" description="Helical" evidence="8">
    <location>
        <begin position="407"/>
        <end position="429"/>
    </location>
</feature>
<keyword evidence="4" id="KW-1003">Cell membrane</keyword>
<dbReference type="SUPFAM" id="SSF103473">
    <property type="entry name" value="MFS general substrate transporter"/>
    <property type="match status" value="1"/>
</dbReference>
<feature type="transmembrane region" description="Helical" evidence="8">
    <location>
        <begin position="320"/>
        <end position="339"/>
    </location>
</feature>
<accession>A0A4R6QCI2</accession>
<dbReference type="InterPro" id="IPR036259">
    <property type="entry name" value="MFS_trans_sf"/>
</dbReference>
<keyword evidence="5 8" id="KW-0812">Transmembrane</keyword>
<feature type="transmembrane region" description="Helical" evidence="8">
    <location>
        <begin position="180"/>
        <end position="202"/>
    </location>
</feature>
<dbReference type="Pfam" id="PF13347">
    <property type="entry name" value="MFS_2"/>
    <property type="match status" value="1"/>
</dbReference>
<dbReference type="GO" id="GO:0005886">
    <property type="term" value="C:plasma membrane"/>
    <property type="evidence" value="ECO:0007669"/>
    <property type="project" value="UniProtKB-SubCell"/>
</dbReference>
<dbReference type="EMBL" id="SNXS01000016">
    <property type="protein sequence ID" value="TDP60484.1"/>
    <property type="molecule type" value="Genomic_DNA"/>
</dbReference>
<dbReference type="PROSITE" id="PS00872">
    <property type="entry name" value="NA_GALACTOSIDE_SYMP"/>
    <property type="match status" value="1"/>
</dbReference>
<keyword evidence="3" id="KW-0813">Transport</keyword>
<evidence type="ECO:0000256" key="2">
    <source>
        <dbReference type="ARBA" id="ARBA00009617"/>
    </source>
</evidence>
<evidence type="ECO:0000256" key="8">
    <source>
        <dbReference type="SAM" id="Phobius"/>
    </source>
</evidence>
<name>A0A4R6QCI2_9BURK</name>
<gene>
    <name evidence="9" type="ORF">DES47_11685</name>
</gene>
<dbReference type="GO" id="GO:0006814">
    <property type="term" value="P:sodium ion transport"/>
    <property type="evidence" value="ECO:0007669"/>
    <property type="project" value="InterPro"/>
</dbReference>
<dbReference type="Gene3D" id="1.20.1250.20">
    <property type="entry name" value="MFS general substrate transporter like domains"/>
    <property type="match status" value="1"/>
</dbReference>
<evidence type="ECO:0000256" key="3">
    <source>
        <dbReference type="ARBA" id="ARBA00022448"/>
    </source>
</evidence>
<dbReference type="InterPro" id="IPR039672">
    <property type="entry name" value="MFS_2"/>
</dbReference>
<protein>
    <submittedName>
        <fullName evidence="9">Na+/melibiose symporter-like transporter</fullName>
    </submittedName>
</protein>
<evidence type="ECO:0000256" key="5">
    <source>
        <dbReference type="ARBA" id="ARBA00022692"/>
    </source>
</evidence>
<dbReference type="InterPro" id="IPR018043">
    <property type="entry name" value="Na/Gal_symport_CS"/>
</dbReference>
<feature type="transmembrane region" description="Helical" evidence="8">
    <location>
        <begin position="108"/>
        <end position="126"/>
    </location>
</feature>
<feature type="transmembrane region" description="Helical" evidence="8">
    <location>
        <begin position="234"/>
        <end position="257"/>
    </location>
</feature>
<proteinExistence type="inferred from homology"/>
<feature type="transmembrane region" description="Helical" evidence="8">
    <location>
        <begin position="43"/>
        <end position="64"/>
    </location>
</feature>
<comment type="caution">
    <text evidence="9">The sequence shown here is derived from an EMBL/GenBank/DDBJ whole genome shotgun (WGS) entry which is preliminary data.</text>
</comment>
<feature type="transmembrane region" description="Helical" evidence="8">
    <location>
        <begin position="295"/>
        <end position="314"/>
    </location>
</feature>
<feature type="transmembrane region" description="Helical" evidence="8">
    <location>
        <begin position="269"/>
        <end position="288"/>
    </location>
</feature>
<evidence type="ECO:0000256" key="6">
    <source>
        <dbReference type="ARBA" id="ARBA00022989"/>
    </source>
</evidence>
<feature type="transmembrane region" description="Helical" evidence="8">
    <location>
        <begin position="360"/>
        <end position="378"/>
    </location>
</feature>
<comment type="subcellular location">
    <subcellularLocation>
        <location evidence="1">Cell membrane</location>
        <topology evidence="1">Multi-pass membrane protein</topology>
    </subcellularLocation>
</comment>
<evidence type="ECO:0000256" key="7">
    <source>
        <dbReference type="ARBA" id="ARBA00023136"/>
    </source>
</evidence>
<keyword evidence="10" id="KW-1185">Reference proteome</keyword>
<dbReference type="FunCoup" id="A0A4R6QCI2">
    <property type="interactions" value="135"/>
</dbReference>
<dbReference type="GO" id="GO:0008643">
    <property type="term" value="P:carbohydrate transport"/>
    <property type="evidence" value="ECO:0007669"/>
    <property type="project" value="InterPro"/>
</dbReference>
<sequence>MTQTTSPALPRSAIWAFGLVAMPLSTIGLPLAIYLAPFYAGEMGLSLAALGTAMLIARFADICIDPFVGAFSDRLRSRFGRRKPFLVVGSVVLLLGMSQLFNPGKGVTLVYFLGWLAVMYAGFSLIQVPHRAWGAELSPFYDERTRISSVRQFFSTGGLIVSTLVPAVVLGQAGAKSSDVLFALTVMTVIALPIVAGINLYFTPEPAPTPRPPRARFDWKANWRALRRNGPLQCILLVVFIGFSAETFRQTLTVFFARDVIGVKNLGLVYVYYFISAFCGVPCWRWVAKRTSKHHALAAGMVIAICTNLGLYLLGKGDTALFTAMFILKGFCFGALDLLPAAMLADAADVDTAITHKSRNGLLFAVFGVVTNLGQAVGQGASLNALSWVGYHAAGETAPAALASLSLLYAVIPSAALGLAMLIALRYSLTAKRHERLRVLLQGRKALAGT</sequence>
<keyword evidence="6 8" id="KW-1133">Transmembrane helix</keyword>
<evidence type="ECO:0000256" key="1">
    <source>
        <dbReference type="ARBA" id="ARBA00004651"/>
    </source>
</evidence>
<dbReference type="AlphaFoldDB" id="A0A4R6QCI2"/>
<evidence type="ECO:0000256" key="4">
    <source>
        <dbReference type="ARBA" id="ARBA00022475"/>
    </source>
</evidence>
<feature type="transmembrane region" description="Helical" evidence="8">
    <location>
        <begin position="153"/>
        <end position="174"/>
    </location>
</feature>
<dbReference type="OrthoDB" id="181905at2"/>
<keyword evidence="7 8" id="KW-0472">Membrane</keyword>
<feature type="transmembrane region" description="Helical" evidence="8">
    <location>
        <begin position="12"/>
        <end position="37"/>
    </location>
</feature>
<dbReference type="PANTHER" id="PTHR11328">
    <property type="entry name" value="MAJOR FACILITATOR SUPERFAMILY DOMAIN-CONTAINING PROTEIN"/>
    <property type="match status" value="1"/>
</dbReference>
<organism evidence="9 10">
    <name type="scientific">Roseateles toxinivorans</name>
    <dbReference type="NCBI Taxonomy" id="270368"/>
    <lineage>
        <taxon>Bacteria</taxon>
        <taxon>Pseudomonadati</taxon>
        <taxon>Pseudomonadota</taxon>
        <taxon>Betaproteobacteria</taxon>
        <taxon>Burkholderiales</taxon>
        <taxon>Sphaerotilaceae</taxon>
        <taxon>Roseateles</taxon>
    </lineage>
</organism>
<feature type="transmembrane region" description="Helical" evidence="8">
    <location>
        <begin position="85"/>
        <end position="102"/>
    </location>
</feature>
<dbReference type="Proteomes" id="UP000295361">
    <property type="component" value="Unassembled WGS sequence"/>
</dbReference>
<comment type="similarity">
    <text evidence="2">Belongs to the sodium:galactoside symporter (TC 2.A.2) family.</text>
</comment>
<evidence type="ECO:0000313" key="10">
    <source>
        <dbReference type="Proteomes" id="UP000295361"/>
    </source>
</evidence>